<evidence type="ECO:0000256" key="6">
    <source>
        <dbReference type="ARBA" id="ARBA00022553"/>
    </source>
</evidence>
<proteinExistence type="predicted"/>
<dbReference type="SUPFAM" id="SSF47384">
    <property type="entry name" value="Homodimeric domain of signal transducing histidine kinase"/>
    <property type="match status" value="1"/>
</dbReference>
<evidence type="ECO:0000256" key="10">
    <source>
        <dbReference type="ARBA" id="ARBA00022777"/>
    </source>
</evidence>
<dbReference type="InterPro" id="IPR036097">
    <property type="entry name" value="HisK_dim/P_sf"/>
</dbReference>
<keyword evidence="19" id="KW-1185">Reference proteome</keyword>
<dbReference type="InterPro" id="IPR004358">
    <property type="entry name" value="Sig_transdc_His_kin-like_C"/>
</dbReference>
<feature type="domain" description="Histidine kinase" evidence="16">
    <location>
        <begin position="239"/>
        <end position="436"/>
    </location>
</feature>
<dbReference type="InterPro" id="IPR003660">
    <property type="entry name" value="HAMP_dom"/>
</dbReference>
<keyword evidence="6" id="KW-0597">Phosphoprotein</keyword>
<evidence type="ECO:0000259" key="16">
    <source>
        <dbReference type="PROSITE" id="PS50109"/>
    </source>
</evidence>
<accession>A0A7W9EUD6</accession>
<evidence type="ECO:0000256" key="2">
    <source>
        <dbReference type="ARBA" id="ARBA00004429"/>
    </source>
</evidence>
<evidence type="ECO:0000256" key="15">
    <source>
        <dbReference type="SAM" id="Phobius"/>
    </source>
</evidence>
<gene>
    <name evidence="18" type="ORF">FHS94_000346</name>
</gene>
<keyword evidence="12 15" id="KW-1133">Transmembrane helix</keyword>
<sequence length="436" mass="47576">MKRLLHRPVGLLGRVVAILLLALLFEFAASTLLYERASQFSVRDDEARRLAEHLVISRRLVAEQPPGQRADMASELTTTRYVVAWNDRLPTPPPIAPALDAMRRQVLAWEPSLAGTDLRLRLTSPGRGAVVTGALRLPDRTWLYFRTLEPITDLNLAVDRILLALVPAAALMVLGGTLVRRALLPLRRLAEAADQVGSGDEVPVKENGPGEVQRVIVAFNRMQARIRRLIAGRTQALAAVGHDLRTPLARLRLRAEAIDTPDLRGQITRDIEEMDAMVASLLAFLGGESDPETPVLLDLAVLCATLVDDATDRGCEASYHGPDHCEHVVRPVGIKRALTNLVDNALHHGDHVWVTLEPKADSLEVRVEDDGPGIAEDKLEEVLQPFVRLDVARTRDTVGFGLGLPIVVQAVAAEGGQLRLSNRAEGGLCATITLPR</sequence>
<evidence type="ECO:0000313" key="19">
    <source>
        <dbReference type="Proteomes" id="UP000546200"/>
    </source>
</evidence>
<dbReference type="Proteomes" id="UP000546200">
    <property type="component" value="Unassembled WGS sequence"/>
</dbReference>
<protein>
    <recommendedName>
        <fullName evidence="3">histidine kinase</fullName>
        <ecNumber evidence="3">2.7.13.3</ecNumber>
    </recommendedName>
</protein>
<feature type="transmembrane region" description="Helical" evidence="15">
    <location>
        <begin position="161"/>
        <end position="179"/>
    </location>
</feature>
<keyword evidence="9" id="KW-0547">Nucleotide-binding</keyword>
<evidence type="ECO:0000256" key="7">
    <source>
        <dbReference type="ARBA" id="ARBA00022679"/>
    </source>
</evidence>
<comment type="catalytic activity">
    <reaction evidence="1">
        <text>ATP + protein L-histidine = ADP + protein N-phospho-L-histidine.</text>
        <dbReference type="EC" id="2.7.13.3"/>
    </reaction>
</comment>
<evidence type="ECO:0000256" key="13">
    <source>
        <dbReference type="ARBA" id="ARBA00023012"/>
    </source>
</evidence>
<organism evidence="18 19">
    <name type="scientific">Sphingomonas aerophila</name>
    <dbReference type="NCBI Taxonomy" id="1344948"/>
    <lineage>
        <taxon>Bacteria</taxon>
        <taxon>Pseudomonadati</taxon>
        <taxon>Pseudomonadota</taxon>
        <taxon>Alphaproteobacteria</taxon>
        <taxon>Sphingomonadales</taxon>
        <taxon>Sphingomonadaceae</taxon>
        <taxon>Sphingomonas</taxon>
    </lineage>
</organism>
<keyword evidence="13" id="KW-0902">Two-component regulatory system</keyword>
<dbReference type="CDD" id="cd06225">
    <property type="entry name" value="HAMP"/>
    <property type="match status" value="1"/>
</dbReference>
<dbReference type="CDD" id="cd00082">
    <property type="entry name" value="HisKA"/>
    <property type="match status" value="1"/>
</dbReference>
<evidence type="ECO:0000256" key="11">
    <source>
        <dbReference type="ARBA" id="ARBA00022840"/>
    </source>
</evidence>
<keyword evidence="10 18" id="KW-0418">Kinase</keyword>
<keyword evidence="5" id="KW-0997">Cell inner membrane</keyword>
<dbReference type="GO" id="GO:0005524">
    <property type="term" value="F:ATP binding"/>
    <property type="evidence" value="ECO:0007669"/>
    <property type="project" value="UniProtKB-KW"/>
</dbReference>
<dbReference type="InterPro" id="IPR050980">
    <property type="entry name" value="2C_sensor_his_kinase"/>
</dbReference>
<evidence type="ECO:0000313" key="18">
    <source>
        <dbReference type="EMBL" id="MBB5713527.1"/>
    </source>
</evidence>
<comment type="subcellular location">
    <subcellularLocation>
        <location evidence="2">Cell inner membrane</location>
        <topology evidence="2">Multi-pass membrane protein</topology>
    </subcellularLocation>
</comment>
<dbReference type="PROSITE" id="PS50109">
    <property type="entry name" value="HIS_KIN"/>
    <property type="match status" value="1"/>
</dbReference>
<evidence type="ECO:0000256" key="1">
    <source>
        <dbReference type="ARBA" id="ARBA00000085"/>
    </source>
</evidence>
<dbReference type="PANTHER" id="PTHR44936">
    <property type="entry name" value="SENSOR PROTEIN CREC"/>
    <property type="match status" value="1"/>
</dbReference>
<dbReference type="SMART" id="SM00304">
    <property type="entry name" value="HAMP"/>
    <property type="match status" value="2"/>
</dbReference>
<keyword evidence="8 15" id="KW-0812">Transmembrane</keyword>
<dbReference type="InterPro" id="IPR005467">
    <property type="entry name" value="His_kinase_dom"/>
</dbReference>
<dbReference type="SMART" id="SM00388">
    <property type="entry name" value="HisKA"/>
    <property type="match status" value="1"/>
</dbReference>
<dbReference type="SUPFAM" id="SSF55874">
    <property type="entry name" value="ATPase domain of HSP90 chaperone/DNA topoisomerase II/histidine kinase"/>
    <property type="match status" value="1"/>
</dbReference>
<dbReference type="GO" id="GO:0000155">
    <property type="term" value="F:phosphorelay sensor kinase activity"/>
    <property type="evidence" value="ECO:0007669"/>
    <property type="project" value="InterPro"/>
</dbReference>
<evidence type="ECO:0000256" key="14">
    <source>
        <dbReference type="ARBA" id="ARBA00023136"/>
    </source>
</evidence>
<evidence type="ECO:0000256" key="9">
    <source>
        <dbReference type="ARBA" id="ARBA00022741"/>
    </source>
</evidence>
<evidence type="ECO:0000256" key="5">
    <source>
        <dbReference type="ARBA" id="ARBA00022519"/>
    </source>
</evidence>
<evidence type="ECO:0000256" key="8">
    <source>
        <dbReference type="ARBA" id="ARBA00022692"/>
    </source>
</evidence>
<reference evidence="18 19" key="1">
    <citation type="submission" date="2020-08" db="EMBL/GenBank/DDBJ databases">
        <title>Genomic Encyclopedia of Type Strains, Phase IV (KMG-IV): sequencing the most valuable type-strain genomes for metagenomic binning, comparative biology and taxonomic classification.</title>
        <authorList>
            <person name="Goeker M."/>
        </authorList>
    </citation>
    <scope>NUCLEOTIDE SEQUENCE [LARGE SCALE GENOMIC DNA]</scope>
    <source>
        <strain evidence="18 19">DSM 100044</strain>
    </source>
</reference>
<dbReference type="Pfam" id="PF00512">
    <property type="entry name" value="HisKA"/>
    <property type="match status" value="1"/>
</dbReference>
<dbReference type="Pfam" id="PF02518">
    <property type="entry name" value="HATPase_c"/>
    <property type="match status" value="1"/>
</dbReference>
<keyword evidence="7" id="KW-0808">Transferase</keyword>
<comment type="caution">
    <text evidence="18">The sequence shown here is derived from an EMBL/GenBank/DDBJ whole genome shotgun (WGS) entry which is preliminary data.</text>
</comment>
<evidence type="ECO:0000256" key="12">
    <source>
        <dbReference type="ARBA" id="ARBA00022989"/>
    </source>
</evidence>
<dbReference type="InterPro" id="IPR036890">
    <property type="entry name" value="HATPase_C_sf"/>
</dbReference>
<name>A0A7W9EUD6_9SPHN</name>
<dbReference type="Gene3D" id="1.10.287.130">
    <property type="match status" value="1"/>
</dbReference>
<evidence type="ECO:0000256" key="3">
    <source>
        <dbReference type="ARBA" id="ARBA00012438"/>
    </source>
</evidence>
<dbReference type="PANTHER" id="PTHR44936:SF5">
    <property type="entry name" value="SENSOR HISTIDINE KINASE ENVZ"/>
    <property type="match status" value="1"/>
</dbReference>
<feature type="domain" description="HAMP" evidence="17">
    <location>
        <begin position="180"/>
        <end position="231"/>
    </location>
</feature>
<keyword evidence="4" id="KW-1003">Cell membrane</keyword>
<dbReference type="GO" id="GO:0005886">
    <property type="term" value="C:plasma membrane"/>
    <property type="evidence" value="ECO:0007669"/>
    <property type="project" value="UniProtKB-SubCell"/>
</dbReference>
<dbReference type="PROSITE" id="PS50885">
    <property type="entry name" value="HAMP"/>
    <property type="match status" value="1"/>
</dbReference>
<dbReference type="EMBL" id="JACIJK010000001">
    <property type="protein sequence ID" value="MBB5713527.1"/>
    <property type="molecule type" value="Genomic_DNA"/>
</dbReference>
<dbReference type="AlphaFoldDB" id="A0A7W9EUD6"/>
<dbReference type="InterPro" id="IPR003661">
    <property type="entry name" value="HisK_dim/P_dom"/>
</dbReference>
<dbReference type="SMART" id="SM00387">
    <property type="entry name" value="HATPase_c"/>
    <property type="match status" value="1"/>
</dbReference>
<keyword evidence="11" id="KW-0067">ATP-binding</keyword>
<keyword evidence="14 15" id="KW-0472">Membrane</keyword>
<dbReference type="Pfam" id="PF00672">
    <property type="entry name" value="HAMP"/>
    <property type="match status" value="1"/>
</dbReference>
<dbReference type="RefSeq" id="WP_184053914.1">
    <property type="nucleotide sequence ID" value="NZ_JACIJK010000001.1"/>
</dbReference>
<feature type="transmembrane region" description="Helical" evidence="15">
    <location>
        <begin position="12"/>
        <end position="34"/>
    </location>
</feature>
<evidence type="ECO:0000259" key="17">
    <source>
        <dbReference type="PROSITE" id="PS50885"/>
    </source>
</evidence>
<dbReference type="Gene3D" id="3.30.565.10">
    <property type="entry name" value="Histidine kinase-like ATPase, C-terminal domain"/>
    <property type="match status" value="1"/>
</dbReference>
<dbReference type="InterPro" id="IPR003594">
    <property type="entry name" value="HATPase_dom"/>
</dbReference>
<dbReference type="EC" id="2.7.13.3" evidence="3"/>
<dbReference type="PRINTS" id="PR00344">
    <property type="entry name" value="BCTRLSENSOR"/>
</dbReference>
<evidence type="ECO:0000256" key="4">
    <source>
        <dbReference type="ARBA" id="ARBA00022475"/>
    </source>
</evidence>